<evidence type="ECO:0000313" key="3">
    <source>
        <dbReference type="Proteomes" id="UP000070457"/>
    </source>
</evidence>
<dbReference type="InterPro" id="IPR013766">
    <property type="entry name" value="Thioredoxin_domain"/>
</dbReference>
<dbReference type="Proteomes" id="UP000070457">
    <property type="component" value="Unassembled WGS sequence"/>
</dbReference>
<organism evidence="2 3">
    <name type="scientific">candidate division WS6 bacterium OLB20</name>
    <dbReference type="NCBI Taxonomy" id="1617426"/>
    <lineage>
        <taxon>Bacteria</taxon>
        <taxon>Candidatus Dojkabacteria</taxon>
    </lineage>
</organism>
<gene>
    <name evidence="2" type="primary">resA</name>
    <name evidence="2" type="ORF">TR69_WS6001000434</name>
</gene>
<proteinExistence type="predicted"/>
<evidence type="ECO:0000259" key="1">
    <source>
        <dbReference type="PROSITE" id="PS51352"/>
    </source>
</evidence>
<dbReference type="PANTHER" id="PTHR43640">
    <property type="entry name" value="OS07G0260300 PROTEIN"/>
    <property type="match status" value="1"/>
</dbReference>
<name>A0A136LXQ1_9BACT</name>
<dbReference type="STRING" id="1617426.TR69_WS6001000434"/>
<dbReference type="Gene3D" id="3.40.30.10">
    <property type="entry name" value="Glutaredoxin"/>
    <property type="match status" value="1"/>
</dbReference>
<dbReference type="PROSITE" id="PS51352">
    <property type="entry name" value="THIOREDOXIN_2"/>
    <property type="match status" value="1"/>
</dbReference>
<accession>A0A136LXQ1</accession>
<dbReference type="EMBL" id="JYNZ01000003">
    <property type="protein sequence ID" value="KXK26431.1"/>
    <property type="molecule type" value="Genomic_DNA"/>
</dbReference>
<sequence>MPITQSTGTPPGWPAPDFMLPGTDGRDYLLTDFTAKEGTLIIFTCNHCPYAKALWPVFIKLHEEFGDSIDFVAINPNDDSAYPEDSFAVMKEKAEEWRIPFPYLRDQSQTVADSYHAVCTPDSFLFRNAGGTLELFYRGKVNDNWQEPDNVTTHYLRDAIELLLAGKPAPVEQPPSVGCSIKWKQT</sequence>
<dbReference type="Pfam" id="PF00578">
    <property type="entry name" value="AhpC-TSA"/>
    <property type="match status" value="1"/>
</dbReference>
<dbReference type="InterPro" id="IPR047262">
    <property type="entry name" value="PRX-like1"/>
</dbReference>
<reference evidence="2 3" key="1">
    <citation type="submission" date="2015-02" db="EMBL/GenBank/DDBJ databases">
        <title>Improved understanding of the partial-nitritation anammox process through 23 genomes representing the majority of the microbial community.</title>
        <authorList>
            <person name="Speth D.R."/>
            <person name="In T Zandt M."/>
            <person name="Guerrero Cruz S."/>
            <person name="Jetten M.S."/>
            <person name="Dutilh B.E."/>
        </authorList>
    </citation>
    <scope>NUCLEOTIDE SEQUENCE [LARGE SCALE GENOMIC DNA]</scope>
    <source>
        <strain evidence="2">OLB20</strain>
    </source>
</reference>
<comment type="caution">
    <text evidence="2">The sequence shown here is derived from an EMBL/GenBank/DDBJ whole genome shotgun (WGS) entry which is preliminary data.</text>
</comment>
<dbReference type="CDD" id="cd02969">
    <property type="entry name" value="PRX_like1"/>
    <property type="match status" value="1"/>
</dbReference>
<dbReference type="AlphaFoldDB" id="A0A136LXQ1"/>
<dbReference type="SUPFAM" id="SSF52833">
    <property type="entry name" value="Thioredoxin-like"/>
    <property type="match status" value="1"/>
</dbReference>
<dbReference type="GO" id="GO:0016209">
    <property type="term" value="F:antioxidant activity"/>
    <property type="evidence" value="ECO:0007669"/>
    <property type="project" value="InterPro"/>
</dbReference>
<evidence type="ECO:0000313" key="2">
    <source>
        <dbReference type="EMBL" id="KXK26431.1"/>
    </source>
</evidence>
<dbReference type="InterPro" id="IPR036249">
    <property type="entry name" value="Thioredoxin-like_sf"/>
</dbReference>
<dbReference type="PANTHER" id="PTHR43640:SF1">
    <property type="entry name" value="THIOREDOXIN-DEPENDENT PEROXIREDOXIN"/>
    <property type="match status" value="1"/>
</dbReference>
<protein>
    <submittedName>
        <fullName evidence="2">Thiol-disulfide oxidoreductase ResA</fullName>
    </submittedName>
</protein>
<dbReference type="InterPro" id="IPR000866">
    <property type="entry name" value="AhpC/TSA"/>
</dbReference>
<dbReference type="GO" id="GO:0016491">
    <property type="term" value="F:oxidoreductase activity"/>
    <property type="evidence" value="ECO:0007669"/>
    <property type="project" value="InterPro"/>
</dbReference>
<feature type="domain" description="Thioredoxin" evidence="1">
    <location>
        <begin position="9"/>
        <end position="165"/>
    </location>
</feature>